<dbReference type="AlphaFoldDB" id="A0A084GCA8"/>
<dbReference type="InterPro" id="IPR052337">
    <property type="entry name" value="SAT4-like"/>
</dbReference>
<keyword evidence="2 6" id="KW-0812">Transmembrane</keyword>
<feature type="transmembrane region" description="Helical" evidence="6">
    <location>
        <begin position="167"/>
        <end position="193"/>
    </location>
</feature>
<evidence type="ECO:0000256" key="6">
    <source>
        <dbReference type="SAM" id="Phobius"/>
    </source>
</evidence>
<feature type="transmembrane region" description="Helical" evidence="6">
    <location>
        <begin position="205"/>
        <end position="227"/>
    </location>
</feature>
<feature type="transmembrane region" description="Helical" evidence="6">
    <location>
        <begin position="89"/>
        <end position="113"/>
    </location>
</feature>
<dbReference type="VEuPathDB" id="FungiDB:SAPIO_CDS2350"/>
<evidence type="ECO:0000259" key="7">
    <source>
        <dbReference type="Pfam" id="PF20684"/>
    </source>
</evidence>
<dbReference type="Proteomes" id="UP000028545">
    <property type="component" value="Unassembled WGS sequence"/>
</dbReference>
<dbReference type="GO" id="GO:0016020">
    <property type="term" value="C:membrane"/>
    <property type="evidence" value="ECO:0007669"/>
    <property type="project" value="UniProtKB-SubCell"/>
</dbReference>
<dbReference type="Pfam" id="PF20684">
    <property type="entry name" value="Fung_rhodopsin"/>
    <property type="match status" value="1"/>
</dbReference>
<evidence type="ECO:0000256" key="1">
    <source>
        <dbReference type="ARBA" id="ARBA00004141"/>
    </source>
</evidence>
<dbReference type="PANTHER" id="PTHR33048">
    <property type="entry name" value="PTH11-LIKE INTEGRAL MEMBRANE PROTEIN (AFU_ORTHOLOGUE AFUA_5G11245)"/>
    <property type="match status" value="1"/>
</dbReference>
<dbReference type="InterPro" id="IPR049326">
    <property type="entry name" value="Rhodopsin_dom_fungi"/>
</dbReference>
<sequence>MTANIPNRGPELLGVNWFFAISALLAVLMRCYVRIGIVKKFGLDDWMMAAATISFELYCSFSNAGVYTGGTGRHHADLNDGQILRAMRFWWLCYLSYAMTMILAKVSIAVFLLRIVVKRTHVWTIYVAMTLTVLAGVIFFFVTLFQCHPISYFWNRDQDGKCLNTDIVIALAFVYSVFAVISDFTFALLPIFLVWSLKMERRAKLALIPLLCMGCIASSGVVVRFAYLKKLKSPDFLWDTLDTAIWSTVEEGLAITAGSLATLRPLLRIIAYRFGWSTPSSYAHPLSGQNPDRGPASRLTAGSRGASELLGLSPVQKKSSYGWEREVPPGSDMTGEDQYGCVVSVKAERNAAPTDPNNIVVHHSQTVHRTFYASESEERLAQTEDGNSR</sequence>
<dbReference type="OrthoDB" id="3936451at2759"/>
<dbReference type="GeneID" id="27721422"/>
<feature type="transmembrane region" description="Helical" evidence="6">
    <location>
        <begin position="125"/>
        <end position="147"/>
    </location>
</feature>
<dbReference type="KEGG" id="sapo:SAPIO_CDS2350"/>
<comment type="subcellular location">
    <subcellularLocation>
        <location evidence="1">Membrane</location>
        <topology evidence="1">Multi-pass membrane protein</topology>
    </subcellularLocation>
</comment>
<evidence type="ECO:0000256" key="3">
    <source>
        <dbReference type="ARBA" id="ARBA00022989"/>
    </source>
</evidence>
<feature type="domain" description="Rhodopsin" evidence="7">
    <location>
        <begin position="29"/>
        <end position="268"/>
    </location>
</feature>
<evidence type="ECO:0000256" key="2">
    <source>
        <dbReference type="ARBA" id="ARBA00022692"/>
    </source>
</evidence>
<evidence type="ECO:0000256" key="5">
    <source>
        <dbReference type="ARBA" id="ARBA00038359"/>
    </source>
</evidence>
<dbReference type="PANTHER" id="PTHR33048:SF96">
    <property type="entry name" value="INTEGRAL MEMBRANE PROTEIN"/>
    <property type="match status" value="1"/>
</dbReference>
<protein>
    <recommendedName>
        <fullName evidence="7">Rhodopsin domain-containing protein</fullName>
    </recommendedName>
</protein>
<evidence type="ECO:0000313" key="8">
    <source>
        <dbReference type="EMBL" id="KEZ44970.1"/>
    </source>
</evidence>
<dbReference type="RefSeq" id="XP_016644769.1">
    <property type="nucleotide sequence ID" value="XM_016785393.1"/>
</dbReference>
<keyword evidence="9" id="KW-1185">Reference proteome</keyword>
<dbReference type="EMBL" id="JOWA01000086">
    <property type="protein sequence ID" value="KEZ44970.1"/>
    <property type="molecule type" value="Genomic_DNA"/>
</dbReference>
<organism evidence="8 9">
    <name type="scientific">Pseudallescheria apiosperma</name>
    <name type="common">Scedosporium apiospermum</name>
    <dbReference type="NCBI Taxonomy" id="563466"/>
    <lineage>
        <taxon>Eukaryota</taxon>
        <taxon>Fungi</taxon>
        <taxon>Dikarya</taxon>
        <taxon>Ascomycota</taxon>
        <taxon>Pezizomycotina</taxon>
        <taxon>Sordariomycetes</taxon>
        <taxon>Hypocreomycetidae</taxon>
        <taxon>Microascales</taxon>
        <taxon>Microascaceae</taxon>
        <taxon>Scedosporium</taxon>
    </lineage>
</organism>
<evidence type="ECO:0000256" key="4">
    <source>
        <dbReference type="ARBA" id="ARBA00023136"/>
    </source>
</evidence>
<accession>A0A084GCA8</accession>
<comment type="caution">
    <text evidence="8">The sequence shown here is derived from an EMBL/GenBank/DDBJ whole genome shotgun (WGS) entry which is preliminary data.</text>
</comment>
<feature type="transmembrane region" description="Helical" evidence="6">
    <location>
        <begin position="45"/>
        <end position="69"/>
    </location>
</feature>
<feature type="transmembrane region" description="Helical" evidence="6">
    <location>
        <begin position="12"/>
        <end position="33"/>
    </location>
</feature>
<gene>
    <name evidence="8" type="ORF">SAPIO_CDS2350</name>
</gene>
<keyword evidence="3 6" id="KW-1133">Transmembrane helix</keyword>
<evidence type="ECO:0000313" key="9">
    <source>
        <dbReference type="Proteomes" id="UP000028545"/>
    </source>
</evidence>
<name>A0A084GCA8_PSEDA</name>
<dbReference type="HOGENOM" id="CLU_028200_3_4_1"/>
<comment type="similarity">
    <text evidence="5">Belongs to the SAT4 family.</text>
</comment>
<reference evidence="8 9" key="1">
    <citation type="journal article" date="2014" name="Genome Announc.">
        <title>Draft genome sequence of the pathogenic fungus Scedosporium apiospermum.</title>
        <authorList>
            <person name="Vandeputte P."/>
            <person name="Ghamrawi S."/>
            <person name="Rechenmann M."/>
            <person name="Iltis A."/>
            <person name="Giraud S."/>
            <person name="Fleury M."/>
            <person name="Thornton C."/>
            <person name="Delhaes L."/>
            <person name="Meyer W."/>
            <person name="Papon N."/>
            <person name="Bouchara J.P."/>
        </authorList>
    </citation>
    <scope>NUCLEOTIDE SEQUENCE [LARGE SCALE GENOMIC DNA]</scope>
    <source>
        <strain evidence="8 9">IHEM 14462</strain>
    </source>
</reference>
<keyword evidence="4 6" id="KW-0472">Membrane</keyword>
<proteinExistence type="inferred from homology"/>
<dbReference type="OMA" id="WSTIEQG"/>